<feature type="compositionally biased region" description="Acidic residues" evidence="1">
    <location>
        <begin position="65"/>
        <end position="93"/>
    </location>
</feature>
<reference evidence="2" key="1">
    <citation type="journal article" date="2022" name="Int. J. Mol. Sci.">
        <title>Draft Genome of Tanacetum Coccineum: Genomic Comparison of Closely Related Tanacetum-Family Plants.</title>
        <authorList>
            <person name="Yamashiro T."/>
            <person name="Shiraishi A."/>
            <person name="Nakayama K."/>
            <person name="Satake H."/>
        </authorList>
    </citation>
    <scope>NUCLEOTIDE SEQUENCE</scope>
</reference>
<feature type="region of interest" description="Disordered" evidence="1">
    <location>
        <begin position="59"/>
        <end position="130"/>
    </location>
</feature>
<dbReference type="Proteomes" id="UP001151760">
    <property type="component" value="Unassembled WGS sequence"/>
</dbReference>
<reference evidence="2" key="2">
    <citation type="submission" date="2022-01" db="EMBL/GenBank/DDBJ databases">
        <authorList>
            <person name="Yamashiro T."/>
            <person name="Shiraishi A."/>
            <person name="Satake H."/>
            <person name="Nakayama K."/>
        </authorList>
    </citation>
    <scope>NUCLEOTIDE SEQUENCE</scope>
</reference>
<evidence type="ECO:0000313" key="2">
    <source>
        <dbReference type="EMBL" id="GJT27009.1"/>
    </source>
</evidence>
<gene>
    <name evidence="2" type="ORF">Tco_0907284</name>
</gene>
<protein>
    <submittedName>
        <fullName evidence="2">Uncharacterized protein</fullName>
    </submittedName>
</protein>
<evidence type="ECO:0000256" key="1">
    <source>
        <dbReference type="SAM" id="MobiDB-lite"/>
    </source>
</evidence>
<keyword evidence="3" id="KW-1185">Reference proteome</keyword>
<comment type="caution">
    <text evidence="2">The sequence shown here is derived from an EMBL/GenBank/DDBJ whole genome shotgun (WGS) entry which is preliminary data.</text>
</comment>
<dbReference type="EMBL" id="BQNB010014340">
    <property type="protein sequence ID" value="GJT27009.1"/>
    <property type="molecule type" value="Genomic_DNA"/>
</dbReference>
<sequence length="252" mass="27517">MSSSSSFSSHATVTYTSAPLPPIPTLEYLEYLAPSDDDIPAEDQPLSADASPIALLLGYVADSEHAEDDFEEDPEMDPLNDDKEELSKEEEEPLAPTDSALPISDYVPSSKETGPFETDETTATPPPLVPPHTVYGSAPTSPLPPPSLLTPLSSLLSRITSPPFLLLSARRDPIPEAGMPLQKRVCFTTLYCRFKIRESSIAVAARQLRPAVARGASVRVLTALEEVNERMTDLAATHRQDSEEFYMRHHDA</sequence>
<organism evidence="2 3">
    <name type="scientific">Tanacetum coccineum</name>
    <dbReference type="NCBI Taxonomy" id="301880"/>
    <lineage>
        <taxon>Eukaryota</taxon>
        <taxon>Viridiplantae</taxon>
        <taxon>Streptophyta</taxon>
        <taxon>Embryophyta</taxon>
        <taxon>Tracheophyta</taxon>
        <taxon>Spermatophyta</taxon>
        <taxon>Magnoliopsida</taxon>
        <taxon>eudicotyledons</taxon>
        <taxon>Gunneridae</taxon>
        <taxon>Pentapetalae</taxon>
        <taxon>asterids</taxon>
        <taxon>campanulids</taxon>
        <taxon>Asterales</taxon>
        <taxon>Asteraceae</taxon>
        <taxon>Asteroideae</taxon>
        <taxon>Anthemideae</taxon>
        <taxon>Anthemidinae</taxon>
        <taxon>Tanacetum</taxon>
    </lineage>
</organism>
<name>A0ABQ5CQB4_9ASTR</name>
<feature type="region of interest" description="Disordered" evidence="1">
    <location>
        <begin position="1"/>
        <end position="24"/>
    </location>
</feature>
<proteinExistence type="predicted"/>
<accession>A0ABQ5CQB4</accession>
<evidence type="ECO:0000313" key="3">
    <source>
        <dbReference type="Proteomes" id="UP001151760"/>
    </source>
</evidence>